<evidence type="ECO:0000256" key="1">
    <source>
        <dbReference type="SAM" id="Phobius"/>
    </source>
</evidence>
<name>A0A366LX53_9ACTN</name>
<proteinExistence type="predicted"/>
<evidence type="ECO:0000313" key="3">
    <source>
        <dbReference type="Proteomes" id="UP000253303"/>
    </source>
</evidence>
<dbReference type="Proteomes" id="UP000253303">
    <property type="component" value="Unassembled WGS sequence"/>
</dbReference>
<feature type="transmembrane region" description="Helical" evidence="1">
    <location>
        <begin position="274"/>
        <end position="294"/>
    </location>
</feature>
<accession>A0A366LX53</accession>
<feature type="transmembrane region" description="Helical" evidence="1">
    <location>
        <begin position="110"/>
        <end position="136"/>
    </location>
</feature>
<sequence length="330" mass="36048">MNALRRNWKPILLLMLLSPLLAEVFSGSMPASDYFQPGIFLPFTIFVYGLPILVLRELAVHRRVGLLGLWALGIIYGLFNEGLISETLYHPLDPANPAYDSYGLVAGVRIPWALFILPWHGVFSLVTPVVLIDLLFPRQAGVPWLPKKATWALGIITGGLAVARFVFWGENRTVQEGGVFALQAAIVLGVGVLAYLLADRLPRPLYITSDRRPVLWKPFAAGAALYAAWFIGTELLVSIVLPPWPITAVYTVAAVSAGLWLISRRREIRPVTAAAFVLGTGTAQAAVTVLLNGLLVADTFRAVCGVIFITAYLITLREVGARHRTADHFG</sequence>
<dbReference type="RefSeq" id="WP_113982541.1">
    <property type="nucleotide sequence ID" value="NZ_QMEY01000009.1"/>
</dbReference>
<feature type="transmembrane region" description="Helical" evidence="1">
    <location>
        <begin position="148"/>
        <end position="167"/>
    </location>
</feature>
<dbReference type="AlphaFoldDB" id="A0A366LX53"/>
<comment type="caution">
    <text evidence="2">The sequence shown here is derived from an EMBL/GenBank/DDBJ whole genome shotgun (WGS) entry which is preliminary data.</text>
</comment>
<gene>
    <name evidence="2" type="ORF">DP939_21430</name>
</gene>
<reference evidence="2 3" key="1">
    <citation type="submission" date="2018-06" db="EMBL/GenBank/DDBJ databases">
        <title>Sphaerisporangium craniellae sp. nov., isolated from a marine sponge in the South China Sea.</title>
        <authorList>
            <person name="Li L."/>
        </authorList>
    </citation>
    <scope>NUCLEOTIDE SEQUENCE [LARGE SCALE GENOMIC DNA]</scope>
    <source>
        <strain evidence="2 3">LHW63015</strain>
    </source>
</reference>
<feature type="transmembrane region" description="Helical" evidence="1">
    <location>
        <begin position="67"/>
        <end position="90"/>
    </location>
</feature>
<keyword evidence="3" id="KW-1185">Reference proteome</keyword>
<dbReference type="OrthoDB" id="3527206at2"/>
<protein>
    <submittedName>
        <fullName evidence="2">Uncharacterized protein</fullName>
    </submittedName>
</protein>
<dbReference type="EMBL" id="QMEY01000009">
    <property type="protein sequence ID" value="RBQ17939.1"/>
    <property type="molecule type" value="Genomic_DNA"/>
</dbReference>
<feature type="transmembrane region" description="Helical" evidence="1">
    <location>
        <begin position="219"/>
        <end position="237"/>
    </location>
</feature>
<keyword evidence="1" id="KW-0472">Membrane</keyword>
<feature type="transmembrane region" description="Helical" evidence="1">
    <location>
        <begin position="243"/>
        <end position="262"/>
    </location>
</feature>
<keyword evidence="1" id="KW-0812">Transmembrane</keyword>
<feature type="transmembrane region" description="Helical" evidence="1">
    <location>
        <begin position="179"/>
        <end position="198"/>
    </location>
</feature>
<feature type="transmembrane region" description="Helical" evidence="1">
    <location>
        <begin position="300"/>
        <end position="316"/>
    </location>
</feature>
<evidence type="ECO:0000313" key="2">
    <source>
        <dbReference type="EMBL" id="RBQ17939.1"/>
    </source>
</evidence>
<feature type="transmembrane region" description="Helical" evidence="1">
    <location>
        <begin position="36"/>
        <end position="55"/>
    </location>
</feature>
<organism evidence="2 3">
    <name type="scientific">Spongiactinospora rosea</name>
    <dbReference type="NCBI Taxonomy" id="2248750"/>
    <lineage>
        <taxon>Bacteria</taxon>
        <taxon>Bacillati</taxon>
        <taxon>Actinomycetota</taxon>
        <taxon>Actinomycetes</taxon>
        <taxon>Streptosporangiales</taxon>
        <taxon>Streptosporangiaceae</taxon>
        <taxon>Spongiactinospora</taxon>
    </lineage>
</organism>
<keyword evidence="1" id="KW-1133">Transmembrane helix</keyword>